<name>A0A7I7Q7R9_9MYCO</name>
<evidence type="ECO:0000313" key="2">
    <source>
        <dbReference type="EMBL" id="BBY22329.1"/>
    </source>
</evidence>
<feature type="transmembrane region" description="Helical" evidence="1">
    <location>
        <begin position="20"/>
        <end position="38"/>
    </location>
</feature>
<keyword evidence="1" id="KW-1133">Transmembrane helix</keyword>
<keyword evidence="3" id="KW-1185">Reference proteome</keyword>
<dbReference type="EMBL" id="AP022587">
    <property type="protein sequence ID" value="BBY22329.1"/>
    <property type="molecule type" value="Genomic_DNA"/>
</dbReference>
<evidence type="ECO:0000313" key="3">
    <source>
        <dbReference type="Proteomes" id="UP000467130"/>
    </source>
</evidence>
<dbReference type="AlphaFoldDB" id="A0A7I7Q7R9"/>
<feature type="transmembrane region" description="Helical" evidence="1">
    <location>
        <begin position="50"/>
        <end position="70"/>
    </location>
</feature>
<reference evidence="2 3" key="1">
    <citation type="journal article" date="2019" name="Emerg. Microbes Infect.">
        <title>Comprehensive subspecies identification of 175 nontuberculous mycobacteria species based on 7547 genomic profiles.</title>
        <authorList>
            <person name="Matsumoto Y."/>
            <person name="Kinjo T."/>
            <person name="Motooka D."/>
            <person name="Nabeya D."/>
            <person name="Jung N."/>
            <person name="Uechi K."/>
            <person name="Horii T."/>
            <person name="Iida T."/>
            <person name="Fujita J."/>
            <person name="Nakamura S."/>
        </authorList>
    </citation>
    <scope>NUCLEOTIDE SEQUENCE [LARGE SCALE GENOMIC DNA]</scope>
    <source>
        <strain evidence="2 3">JCM 17783</strain>
    </source>
</reference>
<dbReference type="Proteomes" id="UP000467130">
    <property type="component" value="Chromosome"/>
</dbReference>
<accession>A0A7I7Q7R9</accession>
<dbReference type="KEGG" id="msto:MSTO_25340"/>
<protein>
    <submittedName>
        <fullName evidence="2">Uncharacterized protein</fullName>
    </submittedName>
</protein>
<evidence type="ECO:0000256" key="1">
    <source>
        <dbReference type="SAM" id="Phobius"/>
    </source>
</evidence>
<keyword evidence="1" id="KW-0812">Transmembrane</keyword>
<organism evidence="2 3">
    <name type="scientific">Mycobacterium stomatepiae</name>
    <dbReference type="NCBI Taxonomy" id="470076"/>
    <lineage>
        <taxon>Bacteria</taxon>
        <taxon>Bacillati</taxon>
        <taxon>Actinomycetota</taxon>
        <taxon>Actinomycetes</taxon>
        <taxon>Mycobacteriales</taxon>
        <taxon>Mycobacteriaceae</taxon>
        <taxon>Mycobacterium</taxon>
        <taxon>Mycobacterium simiae complex</taxon>
    </lineage>
</organism>
<gene>
    <name evidence="2" type="ORF">MSTO_25340</name>
</gene>
<keyword evidence="1" id="KW-0472">Membrane</keyword>
<sequence length="94" mass="10149">MRRDPSPILRKHAELGDTMIYFAVALLIVAVALLILGLAERRSGSSRRPLSVPVAIVAVVVAVATMIQIYRVGDTGAQSVWGNEITHLKQANSK</sequence>
<proteinExistence type="predicted"/>